<evidence type="ECO:0000313" key="2">
    <source>
        <dbReference type="Proteomes" id="UP001253439"/>
    </source>
</evidence>
<evidence type="ECO:0000313" key="1">
    <source>
        <dbReference type="EMBL" id="MDS0222483.1"/>
    </source>
</evidence>
<name>A0AAE4JHG0_9EURY</name>
<organism evidence="1 2">
    <name type="scientific">Haloarcula terrestris</name>
    <dbReference type="NCBI Taxonomy" id="2950533"/>
    <lineage>
        <taxon>Archaea</taxon>
        <taxon>Methanobacteriati</taxon>
        <taxon>Methanobacteriota</taxon>
        <taxon>Stenosarchaea group</taxon>
        <taxon>Halobacteria</taxon>
        <taxon>Halobacteriales</taxon>
        <taxon>Haloarculaceae</taxon>
        <taxon>Haloarcula</taxon>
    </lineage>
</organism>
<reference evidence="1 2" key="1">
    <citation type="submission" date="2022-06" db="EMBL/GenBank/DDBJ databases">
        <title>Haloarcula sp. a new haloarchaeum isolate from saline soil.</title>
        <authorList>
            <person name="Strakova D."/>
            <person name="Galisteo C."/>
            <person name="Sanchez-Porro C."/>
            <person name="Ventosa A."/>
        </authorList>
    </citation>
    <scope>NUCLEOTIDE SEQUENCE [LARGE SCALE GENOMIC DNA]</scope>
    <source>
        <strain evidence="1 2">S1AR25-5A</strain>
    </source>
</reference>
<protein>
    <submittedName>
        <fullName evidence="1">Uncharacterized protein</fullName>
    </submittedName>
</protein>
<comment type="caution">
    <text evidence="1">The sequence shown here is derived from an EMBL/GenBank/DDBJ whole genome shotgun (WGS) entry which is preliminary data.</text>
</comment>
<dbReference type="AlphaFoldDB" id="A0AAE4JHG0"/>
<keyword evidence="2" id="KW-1185">Reference proteome</keyword>
<sequence>MRPNIDIPWSIHGRIKEHAEHTDQTIEEAYIDTLEKGVRELPDQPDNVRLPEAGYNDFGPRFIRSQGAESQHINNSITCHPFLHFGQNAMQFRTRTEDMTLEDFTDRLARLHNVGRLDRAWFTVHQLGGALVGRGPSNLVTAIEEADDVFAEEEIPTYKNGHLLYLANLPYESEYLLIRAEMPNTTHNKRVLSRVELRFITEGIPVTGDLYRRLANALGFTELFNATELSLPQTGFKSQNDSSPNVVEKITTAEEGYDDPSVTGLIVENPLQDNQETLSYLKNQLTGPEDSLSEAERYINVLANYDELYCELTHNHGLSKDYDYKFNGLSATYIKPLFNRNSPWNISLNMEW</sequence>
<dbReference type="EMBL" id="JAMQOM010000005">
    <property type="protein sequence ID" value="MDS0222483.1"/>
    <property type="molecule type" value="Genomic_DNA"/>
</dbReference>
<accession>A0AAE4JHG0</accession>
<dbReference type="Proteomes" id="UP001253439">
    <property type="component" value="Unassembled WGS sequence"/>
</dbReference>
<dbReference type="RefSeq" id="WP_310897100.1">
    <property type="nucleotide sequence ID" value="NZ_JAMQOM010000005.1"/>
</dbReference>
<gene>
    <name evidence="1" type="ORF">NDI54_14145</name>
</gene>
<proteinExistence type="predicted"/>